<reference evidence="8" key="1">
    <citation type="submission" date="2021-06" db="EMBL/GenBank/DDBJ databases">
        <title>Parelaphostrongylus tenuis whole genome reference sequence.</title>
        <authorList>
            <person name="Garwood T.J."/>
            <person name="Larsen P.A."/>
            <person name="Fountain-Jones N.M."/>
            <person name="Garbe J.R."/>
            <person name="Macchietto M.G."/>
            <person name="Kania S.A."/>
            <person name="Gerhold R.W."/>
            <person name="Richards J.E."/>
            <person name="Wolf T.M."/>
        </authorList>
    </citation>
    <scope>NUCLEOTIDE SEQUENCE</scope>
    <source>
        <strain evidence="8">MNPRO001-30</strain>
        <tissue evidence="8">Meninges</tissue>
    </source>
</reference>
<keyword evidence="3" id="KW-0662">Pyridine nucleotide biosynthesis</keyword>
<proteinExistence type="predicted"/>
<comment type="caution">
    <text evidence="8">The sequence shown here is derived from an EMBL/GenBank/DDBJ whole genome shotgun (WGS) entry which is preliminary data.</text>
</comment>
<name>A0AAD5MB06_PARTN</name>
<dbReference type="InterPro" id="IPR014710">
    <property type="entry name" value="RmlC-like_jellyroll"/>
</dbReference>
<dbReference type="GO" id="GO:0005737">
    <property type="term" value="C:cytoplasm"/>
    <property type="evidence" value="ECO:0007669"/>
    <property type="project" value="TreeGrafter"/>
</dbReference>
<organism evidence="8 9">
    <name type="scientific">Parelaphostrongylus tenuis</name>
    <name type="common">Meningeal worm</name>
    <dbReference type="NCBI Taxonomy" id="148309"/>
    <lineage>
        <taxon>Eukaryota</taxon>
        <taxon>Metazoa</taxon>
        <taxon>Ecdysozoa</taxon>
        <taxon>Nematoda</taxon>
        <taxon>Chromadorea</taxon>
        <taxon>Rhabditida</taxon>
        <taxon>Rhabditina</taxon>
        <taxon>Rhabditomorpha</taxon>
        <taxon>Strongyloidea</taxon>
        <taxon>Metastrongylidae</taxon>
        <taxon>Parelaphostrongylus</taxon>
    </lineage>
</organism>
<evidence type="ECO:0000256" key="1">
    <source>
        <dbReference type="ARBA" id="ARBA00001954"/>
    </source>
</evidence>
<evidence type="ECO:0000313" key="8">
    <source>
        <dbReference type="EMBL" id="KAJ1345696.1"/>
    </source>
</evidence>
<sequence length="136" mass="16079">MASTTVAIKKWLAENKEDFVPPVCNKCMFSNQLMLFFVGGPNSREDYHLEEGEEFFYQHAGDMLLKVIERGRPRDIRIKEGEIFLLPSRVEHSPQRFAQHHRICIGKNSRKYRIRLRKVLCKIEYRTPIRTLVSLE</sequence>
<gene>
    <name evidence="8" type="primary">HAAO1</name>
    <name evidence="8" type="ORF">KIN20_000286</name>
</gene>
<keyword evidence="6" id="KW-0560">Oxidoreductase</keyword>
<dbReference type="Gene3D" id="2.60.120.10">
    <property type="entry name" value="Jelly Rolls"/>
    <property type="match status" value="1"/>
</dbReference>
<keyword evidence="5" id="KW-0223">Dioxygenase</keyword>
<dbReference type="AlphaFoldDB" id="A0AAD5MB06"/>
<evidence type="ECO:0000256" key="5">
    <source>
        <dbReference type="ARBA" id="ARBA00022964"/>
    </source>
</evidence>
<evidence type="ECO:0000256" key="3">
    <source>
        <dbReference type="ARBA" id="ARBA00022642"/>
    </source>
</evidence>
<evidence type="ECO:0000313" key="9">
    <source>
        <dbReference type="Proteomes" id="UP001196413"/>
    </source>
</evidence>
<dbReference type="SUPFAM" id="SSF51182">
    <property type="entry name" value="RmlC-like cupins"/>
    <property type="match status" value="1"/>
</dbReference>
<dbReference type="InterPro" id="IPR011051">
    <property type="entry name" value="RmlC_Cupin_sf"/>
</dbReference>
<protein>
    <submittedName>
        <fullName evidence="8">3-hydroxyanthranilate 3,4-dioxygenase</fullName>
    </submittedName>
</protein>
<accession>A0AAD5MB06</accession>
<evidence type="ECO:0000256" key="4">
    <source>
        <dbReference type="ARBA" id="ARBA00022723"/>
    </source>
</evidence>
<keyword evidence="4" id="KW-0479">Metal-binding</keyword>
<dbReference type="PANTHER" id="PTHR15497:SF1">
    <property type="entry name" value="3-HYDROXYANTHRANILATE 3,4-DIOXYGENASE"/>
    <property type="match status" value="1"/>
</dbReference>
<evidence type="ECO:0000256" key="7">
    <source>
        <dbReference type="ARBA" id="ARBA00023004"/>
    </source>
</evidence>
<keyword evidence="7" id="KW-0408">Iron</keyword>
<dbReference type="GO" id="GO:0034354">
    <property type="term" value="P:'de novo' NAD+ biosynthetic process from L-tryptophan"/>
    <property type="evidence" value="ECO:0007669"/>
    <property type="project" value="TreeGrafter"/>
</dbReference>
<keyword evidence="9" id="KW-1185">Reference proteome</keyword>
<comment type="cofactor">
    <cofactor evidence="1">
        <name>Fe(2+)</name>
        <dbReference type="ChEBI" id="CHEBI:29033"/>
    </cofactor>
</comment>
<comment type="function">
    <text evidence="2">Catalyzes the oxidative ring opening of 3-hydroxyanthranilate to 2-amino-3-carboxymuconate semialdehyde, which spontaneously cyclizes to quinolinate.</text>
</comment>
<dbReference type="GO" id="GO:0046874">
    <property type="term" value="P:quinolinate metabolic process"/>
    <property type="evidence" value="ECO:0007669"/>
    <property type="project" value="TreeGrafter"/>
</dbReference>
<dbReference type="InterPro" id="IPR010329">
    <property type="entry name" value="3hydroanth_dOase"/>
</dbReference>
<dbReference type="Proteomes" id="UP001196413">
    <property type="component" value="Unassembled WGS sequence"/>
</dbReference>
<evidence type="ECO:0000256" key="2">
    <source>
        <dbReference type="ARBA" id="ARBA00002752"/>
    </source>
</evidence>
<dbReference type="GO" id="GO:0000334">
    <property type="term" value="F:3-hydroxyanthranilate 3,4-dioxygenase activity"/>
    <property type="evidence" value="ECO:0007669"/>
    <property type="project" value="InterPro"/>
</dbReference>
<dbReference type="EMBL" id="JAHQIW010000052">
    <property type="protein sequence ID" value="KAJ1345696.1"/>
    <property type="molecule type" value="Genomic_DNA"/>
</dbReference>
<dbReference type="GO" id="GO:0005506">
    <property type="term" value="F:iron ion binding"/>
    <property type="evidence" value="ECO:0007669"/>
    <property type="project" value="InterPro"/>
</dbReference>
<dbReference type="Pfam" id="PF06052">
    <property type="entry name" value="3-HAO"/>
    <property type="match status" value="1"/>
</dbReference>
<evidence type="ECO:0000256" key="6">
    <source>
        <dbReference type="ARBA" id="ARBA00023002"/>
    </source>
</evidence>
<dbReference type="PANTHER" id="PTHR15497">
    <property type="entry name" value="3-HYDROXYANTHRANILATE 3,4-DIOXYGENASE"/>
    <property type="match status" value="1"/>
</dbReference>